<dbReference type="Proteomes" id="UP001215598">
    <property type="component" value="Unassembled WGS sequence"/>
</dbReference>
<keyword evidence="3" id="KW-1185">Reference proteome</keyword>
<dbReference type="EMBL" id="JARKIB010000215">
    <property type="protein sequence ID" value="KAJ7722938.1"/>
    <property type="molecule type" value="Genomic_DNA"/>
</dbReference>
<sequence length="132" mass="14416">MTMLIARMAVSAGWSLFLLEAEVPVDAAAAARRCLPEGKAPIGAVGVMEGWHVLGPTFKTPFWGKTCDEYVHWMHDTMPSVTRKIDELARLAPDLFGCRHGFTVLFALAPLLALLELLDMMLNFTAGSPLTT</sequence>
<dbReference type="AlphaFoldDB" id="A0AAD7HM20"/>
<evidence type="ECO:0000313" key="3">
    <source>
        <dbReference type="Proteomes" id="UP001215598"/>
    </source>
</evidence>
<reference evidence="2" key="1">
    <citation type="submission" date="2023-03" db="EMBL/GenBank/DDBJ databases">
        <title>Massive genome expansion in bonnet fungi (Mycena s.s.) driven by repeated elements and novel gene families across ecological guilds.</title>
        <authorList>
            <consortium name="Lawrence Berkeley National Laboratory"/>
            <person name="Harder C.B."/>
            <person name="Miyauchi S."/>
            <person name="Viragh M."/>
            <person name="Kuo A."/>
            <person name="Thoen E."/>
            <person name="Andreopoulos B."/>
            <person name="Lu D."/>
            <person name="Skrede I."/>
            <person name="Drula E."/>
            <person name="Henrissat B."/>
            <person name="Morin E."/>
            <person name="Kohler A."/>
            <person name="Barry K."/>
            <person name="LaButti K."/>
            <person name="Morin E."/>
            <person name="Salamov A."/>
            <person name="Lipzen A."/>
            <person name="Mereny Z."/>
            <person name="Hegedus B."/>
            <person name="Baldrian P."/>
            <person name="Stursova M."/>
            <person name="Weitz H."/>
            <person name="Taylor A."/>
            <person name="Grigoriev I.V."/>
            <person name="Nagy L.G."/>
            <person name="Martin F."/>
            <person name="Kauserud H."/>
        </authorList>
    </citation>
    <scope>NUCLEOTIDE SEQUENCE</scope>
    <source>
        <strain evidence="2">CBHHK182m</strain>
    </source>
</reference>
<protein>
    <submittedName>
        <fullName evidence="2">Uncharacterized protein</fullName>
    </submittedName>
</protein>
<organism evidence="2 3">
    <name type="scientific">Mycena metata</name>
    <dbReference type="NCBI Taxonomy" id="1033252"/>
    <lineage>
        <taxon>Eukaryota</taxon>
        <taxon>Fungi</taxon>
        <taxon>Dikarya</taxon>
        <taxon>Basidiomycota</taxon>
        <taxon>Agaricomycotina</taxon>
        <taxon>Agaricomycetes</taxon>
        <taxon>Agaricomycetidae</taxon>
        <taxon>Agaricales</taxon>
        <taxon>Marasmiineae</taxon>
        <taxon>Mycenaceae</taxon>
        <taxon>Mycena</taxon>
    </lineage>
</organism>
<accession>A0AAD7HM20</accession>
<feature type="signal peptide" evidence="1">
    <location>
        <begin position="1"/>
        <end position="27"/>
    </location>
</feature>
<evidence type="ECO:0000313" key="2">
    <source>
        <dbReference type="EMBL" id="KAJ7722938.1"/>
    </source>
</evidence>
<proteinExistence type="predicted"/>
<name>A0AAD7HM20_9AGAR</name>
<evidence type="ECO:0000256" key="1">
    <source>
        <dbReference type="SAM" id="SignalP"/>
    </source>
</evidence>
<gene>
    <name evidence="2" type="ORF">B0H16DRAFT_1473089</name>
</gene>
<keyword evidence="1" id="KW-0732">Signal</keyword>
<feature type="chain" id="PRO_5041925502" evidence="1">
    <location>
        <begin position="28"/>
        <end position="132"/>
    </location>
</feature>
<comment type="caution">
    <text evidence="2">The sequence shown here is derived from an EMBL/GenBank/DDBJ whole genome shotgun (WGS) entry which is preliminary data.</text>
</comment>